<dbReference type="RefSeq" id="WP_378073765.1">
    <property type="nucleotide sequence ID" value="NZ_JBHSBL010000045.1"/>
</dbReference>
<evidence type="ECO:0000313" key="2">
    <source>
        <dbReference type="Proteomes" id="UP001595867"/>
    </source>
</evidence>
<sequence>MTTDDGSEPVQFDLIISSKAIDGPEFDQQTALIRSSGAGFDTYSKTWRLPLEHALAGDEPALEILFRAARDYGASVWLRRRQPSQGFFRTPE</sequence>
<reference evidence="2" key="1">
    <citation type="journal article" date="2019" name="Int. J. Syst. Evol. Microbiol.">
        <title>The Global Catalogue of Microorganisms (GCM) 10K type strain sequencing project: providing services to taxonomists for standard genome sequencing and annotation.</title>
        <authorList>
            <consortium name="The Broad Institute Genomics Platform"/>
            <consortium name="The Broad Institute Genome Sequencing Center for Infectious Disease"/>
            <person name="Wu L."/>
            <person name="Ma J."/>
        </authorList>
    </citation>
    <scope>NUCLEOTIDE SEQUENCE [LARGE SCALE GENOMIC DNA]</scope>
    <source>
        <strain evidence="2">TBRC 5832</strain>
    </source>
</reference>
<dbReference type="EMBL" id="JBHSBL010000045">
    <property type="protein sequence ID" value="MFC4072850.1"/>
    <property type="molecule type" value="Genomic_DNA"/>
</dbReference>
<evidence type="ECO:0000313" key="1">
    <source>
        <dbReference type="EMBL" id="MFC4072850.1"/>
    </source>
</evidence>
<dbReference type="Proteomes" id="UP001595867">
    <property type="component" value="Unassembled WGS sequence"/>
</dbReference>
<accession>A0ABV8JCU4</accession>
<comment type="caution">
    <text evidence="1">The sequence shown here is derived from an EMBL/GenBank/DDBJ whole genome shotgun (WGS) entry which is preliminary data.</text>
</comment>
<organism evidence="1 2">
    <name type="scientific">Actinoplanes subglobosus</name>
    <dbReference type="NCBI Taxonomy" id="1547892"/>
    <lineage>
        <taxon>Bacteria</taxon>
        <taxon>Bacillati</taxon>
        <taxon>Actinomycetota</taxon>
        <taxon>Actinomycetes</taxon>
        <taxon>Micromonosporales</taxon>
        <taxon>Micromonosporaceae</taxon>
        <taxon>Actinoplanes</taxon>
    </lineage>
</organism>
<gene>
    <name evidence="1" type="ORF">ACFO0C_48625</name>
</gene>
<name>A0ABV8JCU4_9ACTN</name>
<keyword evidence="2" id="KW-1185">Reference proteome</keyword>
<protein>
    <submittedName>
        <fullName evidence="1">Uncharacterized protein</fullName>
    </submittedName>
</protein>
<proteinExistence type="predicted"/>